<dbReference type="InterPro" id="IPR000742">
    <property type="entry name" value="EGF"/>
</dbReference>
<feature type="transmembrane region" description="Helical" evidence="20">
    <location>
        <begin position="436"/>
        <end position="457"/>
    </location>
</feature>
<evidence type="ECO:0000256" key="2">
    <source>
        <dbReference type="ARBA" id="ARBA00022448"/>
    </source>
</evidence>
<dbReference type="GO" id="GO:0005509">
    <property type="term" value="F:calcium ion binding"/>
    <property type="evidence" value="ECO:0007669"/>
    <property type="project" value="InterPro"/>
</dbReference>
<organism evidence="22 23">
    <name type="scientific">Adineta steineri</name>
    <dbReference type="NCBI Taxonomy" id="433720"/>
    <lineage>
        <taxon>Eukaryota</taxon>
        <taxon>Metazoa</taxon>
        <taxon>Spiralia</taxon>
        <taxon>Gnathifera</taxon>
        <taxon>Rotifera</taxon>
        <taxon>Eurotatoria</taxon>
        <taxon>Bdelloidea</taxon>
        <taxon>Adinetida</taxon>
        <taxon>Adinetidae</taxon>
        <taxon>Adineta</taxon>
    </lineage>
</organism>
<dbReference type="InterPro" id="IPR027359">
    <property type="entry name" value="Volt_channel_dom_sf"/>
</dbReference>
<evidence type="ECO:0000256" key="15">
    <source>
        <dbReference type="ARBA" id="ARBA00023180"/>
    </source>
</evidence>
<dbReference type="InterPro" id="IPR000210">
    <property type="entry name" value="BTB/POZ_dom"/>
</dbReference>
<keyword evidence="16" id="KW-0407">Ion channel</keyword>
<feature type="transmembrane region" description="Helical" evidence="20">
    <location>
        <begin position="375"/>
        <end position="396"/>
    </location>
</feature>
<keyword evidence="4" id="KW-0633">Potassium transport</keyword>
<protein>
    <recommendedName>
        <fullName evidence="21">EGF-like domain-containing protein</fullName>
    </recommendedName>
</protein>
<name>A0A813NU70_9BILA</name>
<evidence type="ECO:0000256" key="1">
    <source>
        <dbReference type="ARBA" id="ARBA00004141"/>
    </source>
</evidence>
<evidence type="ECO:0000256" key="16">
    <source>
        <dbReference type="ARBA" id="ARBA00023303"/>
    </source>
</evidence>
<dbReference type="SMART" id="SM00179">
    <property type="entry name" value="EGF_CA"/>
    <property type="match status" value="3"/>
</dbReference>
<dbReference type="PROSITE" id="PS00022">
    <property type="entry name" value="EGF_1"/>
    <property type="match status" value="2"/>
</dbReference>
<dbReference type="PROSITE" id="PS50026">
    <property type="entry name" value="EGF_3"/>
    <property type="match status" value="3"/>
</dbReference>
<dbReference type="SMART" id="SM00225">
    <property type="entry name" value="BTB"/>
    <property type="match status" value="1"/>
</dbReference>
<dbReference type="Pfam" id="PF00008">
    <property type="entry name" value="EGF"/>
    <property type="match status" value="1"/>
</dbReference>
<evidence type="ECO:0000256" key="20">
    <source>
        <dbReference type="SAM" id="Phobius"/>
    </source>
</evidence>
<evidence type="ECO:0000256" key="13">
    <source>
        <dbReference type="ARBA" id="ARBA00023136"/>
    </source>
</evidence>
<feature type="repeat" description="NHL" evidence="18">
    <location>
        <begin position="736"/>
        <end position="775"/>
    </location>
</feature>
<feature type="region of interest" description="Disordered" evidence="19">
    <location>
        <begin position="1"/>
        <end position="22"/>
    </location>
</feature>
<evidence type="ECO:0000256" key="19">
    <source>
        <dbReference type="SAM" id="MobiDB-lite"/>
    </source>
</evidence>
<evidence type="ECO:0000313" key="23">
    <source>
        <dbReference type="Proteomes" id="UP000663860"/>
    </source>
</evidence>
<feature type="disulfide bond" evidence="17">
    <location>
        <begin position="1339"/>
        <end position="1348"/>
    </location>
</feature>
<feature type="transmembrane region" description="Helical" evidence="20">
    <location>
        <begin position="1407"/>
        <end position="1430"/>
    </location>
</feature>
<keyword evidence="13 20" id="KW-0472">Membrane</keyword>
<evidence type="ECO:0000256" key="6">
    <source>
        <dbReference type="ARBA" id="ARBA00022729"/>
    </source>
</evidence>
<evidence type="ECO:0000256" key="9">
    <source>
        <dbReference type="ARBA" id="ARBA00022882"/>
    </source>
</evidence>
<evidence type="ECO:0000256" key="14">
    <source>
        <dbReference type="ARBA" id="ARBA00023157"/>
    </source>
</evidence>
<dbReference type="Proteomes" id="UP000663860">
    <property type="component" value="Unassembled WGS sequence"/>
</dbReference>
<keyword evidence="10" id="KW-0630">Potassium</keyword>
<dbReference type="InterPro" id="IPR001258">
    <property type="entry name" value="NHL_repeat"/>
</dbReference>
<dbReference type="InterPro" id="IPR011333">
    <property type="entry name" value="SKP1/BTB/POZ_sf"/>
</dbReference>
<dbReference type="PRINTS" id="PR00169">
    <property type="entry name" value="KCHANNEL"/>
</dbReference>
<dbReference type="PROSITE" id="PS01186">
    <property type="entry name" value="EGF_2"/>
    <property type="match status" value="2"/>
</dbReference>
<keyword evidence="5 20" id="KW-0812">Transmembrane</keyword>
<feature type="transmembrane region" description="Helical" evidence="20">
    <location>
        <begin position="214"/>
        <end position="232"/>
    </location>
</feature>
<dbReference type="Gene3D" id="1.10.287.70">
    <property type="match status" value="1"/>
</dbReference>
<dbReference type="CDD" id="cd05819">
    <property type="entry name" value="NHL"/>
    <property type="match status" value="2"/>
</dbReference>
<comment type="subcellular location">
    <subcellularLocation>
        <location evidence="1">Membrane</location>
        <topology evidence="1">Multi-pass membrane protein</topology>
    </subcellularLocation>
</comment>
<dbReference type="Gene3D" id="3.30.710.10">
    <property type="entry name" value="Potassium Channel Kv1.1, Chain A"/>
    <property type="match status" value="1"/>
</dbReference>
<evidence type="ECO:0000313" key="22">
    <source>
        <dbReference type="EMBL" id="CAF0742786.1"/>
    </source>
</evidence>
<feature type="transmembrane region" description="Helical" evidence="20">
    <location>
        <begin position="302"/>
        <end position="321"/>
    </location>
</feature>
<reference evidence="22" key="1">
    <citation type="submission" date="2021-02" db="EMBL/GenBank/DDBJ databases">
        <authorList>
            <person name="Nowell W R."/>
        </authorList>
    </citation>
    <scope>NUCLEOTIDE SEQUENCE</scope>
</reference>
<keyword evidence="7" id="KW-0677">Repeat</keyword>
<feature type="transmembrane region" description="Helical" evidence="20">
    <location>
        <begin position="333"/>
        <end position="355"/>
    </location>
</feature>
<comment type="caution">
    <text evidence="17">Lacks conserved residue(s) required for the propagation of feature annotation.</text>
</comment>
<feature type="domain" description="EGF-like" evidence="21">
    <location>
        <begin position="1312"/>
        <end position="1349"/>
    </location>
</feature>
<accession>A0A813NU70</accession>
<keyword evidence="9" id="KW-0851">Voltage-gated channel</keyword>
<keyword evidence="2" id="KW-0813">Transport</keyword>
<dbReference type="SUPFAM" id="SSF57196">
    <property type="entry name" value="EGF/Laminin"/>
    <property type="match status" value="2"/>
</dbReference>
<proteinExistence type="predicted"/>
<feature type="disulfide bond" evidence="17">
    <location>
        <begin position="1300"/>
        <end position="1309"/>
    </location>
</feature>
<dbReference type="SUPFAM" id="SSF101898">
    <property type="entry name" value="NHL repeat"/>
    <property type="match status" value="2"/>
</dbReference>
<evidence type="ECO:0000256" key="5">
    <source>
        <dbReference type="ARBA" id="ARBA00022692"/>
    </source>
</evidence>
<dbReference type="GO" id="GO:0005251">
    <property type="term" value="F:delayed rectifier potassium channel activity"/>
    <property type="evidence" value="ECO:0007669"/>
    <property type="project" value="TreeGrafter"/>
</dbReference>
<dbReference type="InterPro" id="IPR028325">
    <property type="entry name" value="VG_K_chnl"/>
</dbReference>
<sequence>MSEKSNSDGDEDSSSSNSPSHPLKLFKRLNSFQLHRSAAHPEIKQCDTLCPEVLQHRDSILEIRTVEEAVKPPDNNNNNGQSPLITINVGGSRFQTYISTLELYPDTLLGNENKRKQYWNNEIQEYFFDRHRACFESILYYYQSNGRLRRPDFVPIDTFLEEIEFFLLGEDATAQVHEIENIKIIQQVKLPRMLWRRYIWFYLEFPQYSTLGRVINIVSMIFTVLFCLALTIETLPTYNNRWNNICKEKFNKSLNATSFPSCSALFTSPFFIIQTICAAFFTVEFLLRFISTPSYVSFIMEFFNWVDLCAIVPYFVLTGIELSSKNIIVNADIIVGLRFFRILFFLRIFKIYLIFQRLKTLRNLSSTIKESLLDFAVMIVILTLISFLFGAAVYFAEVQSNGDVFDSIPKAVYWGVITITGVGYGEMYPITVTGRIIACLCALVGAGMMGMLVSVLVNRYQRVHKRKMYIPDKHITPVELERLFNQDHSKLNVTSELSSQEEKKNNHNSRQLSSQSYNVHFVVSFDGDDDDGIDNIVTSVKEKISVAIADIGNGISLKIGGQNLRSFYFNEITEIFVYYLALSYNRPKFCNNASWNLNATTVASSSTVGMKPYDIFINTNNTVYVPNRDNGHIIIWFEGSIIPTKNISSNLSNPWSLFVTITDDIYVDSDNSTGRVDKWTLNSTTGIPTMYTCQKCADLFVDIDNNLYCSMYNLHQIMKKSLNTVSNALSIVAGTGSVGSTSNMLNYPWGIYVDINFDLYVADYNNNRIQLFRLGELNGITVAGNLSLNVTITLNRPTGVVLDADSYLFIVDSFNHRIVGEGPNGFRCLVACSTSAGSASSKLDYPYTLNFDSHGNMFVTDTYNNRIQKFVLFTNSCDEISTSTINPVNISSLLTTQSNNVTISSLNRVVSYNQPKFNACVSWTVNASTFANGIAGGAYPAGIYVNTNNTIFVADYQNNRIQIWFNNSINPTRTISGNLTRPFSVFVSSDGGIYIDNGYSNGRIDKWTLNANFSIPAMYVTAPCYGLFVDISNTLYCSMSSRHQVVTKSLDNNSNTTTIIAGTGCSGSTSNMLDYPYGIYVDINFDLYVADYNNNRIQLFRLGQLSGKTVAGNLSLNATITLNRPTGVVLDADSYLFIVDSLNNRIVGEAPNGFRCLVGCSGSSGSTSNQLNDPSALSFDSYGNMFVADTLNNRIQKFVLFTNSCEQSTTSQQVPITTLVNTIENSTDVLSTFVTTINVFTTSLGKVQQSVSIFIAVQCNDTAYIGSNCNVSNNICDIANPCQNNGTCINNTFDSYICLCPSGFNGTYCELDQRPCILHTCLYDGQCNETSNNTFKCTCADGWDGMNCESMVNLCDSSPCMNNGVCQPTVLNYTCKCLGDNFYSGRHCEIQSKKIIIYGTISKSSSYIAILAMTIIIISVVTMDILKYCFDIDPVHKERERIRRAKRIKNRKRRVIQRCVYVNVSTTTIEQTIN</sequence>
<evidence type="ECO:0000256" key="8">
    <source>
        <dbReference type="ARBA" id="ARBA00022826"/>
    </source>
</evidence>
<dbReference type="Pfam" id="PF00520">
    <property type="entry name" value="Ion_trans"/>
    <property type="match status" value="1"/>
</dbReference>
<feature type="transmembrane region" description="Helical" evidence="20">
    <location>
        <begin position="411"/>
        <end position="429"/>
    </location>
</feature>
<evidence type="ECO:0000256" key="3">
    <source>
        <dbReference type="ARBA" id="ARBA00022536"/>
    </source>
</evidence>
<dbReference type="CDD" id="cd00054">
    <property type="entry name" value="EGF_CA"/>
    <property type="match status" value="2"/>
</dbReference>
<dbReference type="FunFam" id="2.10.25.10:FF:000173">
    <property type="entry name" value="Neurogenic locus notch protein 2"/>
    <property type="match status" value="1"/>
</dbReference>
<keyword evidence="8" id="KW-0631">Potassium channel</keyword>
<dbReference type="EMBL" id="CAJNOE010000019">
    <property type="protein sequence ID" value="CAF0742786.1"/>
    <property type="molecule type" value="Genomic_DNA"/>
</dbReference>
<keyword evidence="15" id="KW-0325">Glycoprotein</keyword>
<keyword evidence="12" id="KW-0406">Ion transport</keyword>
<dbReference type="Gene3D" id="2.120.10.30">
    <property type="entry name" value="TolB, C-terminal domain"/>
    <property type="match status" value="3"/>
</dbReference>
<dbReference type="GO" id="GO:0001508">
    <property type="term" value="P:action potential"/>
    <property type="evidence" value="ECO:0007669"/>
    <property type="project" value="TreeGrafter"/>
</dbReference>
<evidence type="ECO:0000256" key="10">
    <source>
        <dbReference type="ARBA" id="ARBA00022958"/>
    </source>
</evidence>
<dbReference type="GO" id="GO:0051260">
    <property type="term" value="P:protein homooligomerization"/>
    <property type="evidence" value="ECO:0007669"/>
    <property type="project" value="InterPro"/>
</dbReference>
<evidence type="ECO:0000256" key="17">
    <source>
        <dbReference type="PROSITE-ProRule" id="PRU00076"/>
    </source>
</evidence>
<dbReference type="Pfam" id="PF02214">
    <property type="entry name" value="BTB_2"/>
    <property type="match status" value="1"/>
</dbReference>
<dbReference type="SUPFAM" id="SSF54695">
    <property type="entry name" value="POZ domain"/>
    <property type="match status" value="1"/>
</dbReference>
<dbReference type="PANTHER" id="PTHR11537">
    <property type="entry name" value="VOLTAGE-GATED POTASSIUM CHANNEL"/>
    <property type="match status" value="1"/>
</dbReference>
<keyword evidence="3 17" id="KW-0245">EGF-like domain</keyword>
<dbReference type="Pfam" id="PF01436">
    <property type="entry name" value="NHL"/>
    <property type="match status" value="2"/>
</dbReference>
<gene>
    <name evidence="22" type="ORF">IZO911_LOCUS3650</name>
</gene>
<feature type="repeat" description="NHL" evidence="18">
    <location>
        <begin position="1064"/>
        <end position="1103"/>
    </location>
</feature>
<keyword evidence="6" id="KW-0732">Signal</keyword>
<dbReference type="InterPro" id="IPR001881">
    <property type="entry name" value="EGF-like_Ca-bd_dom"/>
</dbReference>
<dbReference type="InterPro" id="IPR003131">
    <property type="entry name" value="T1-type_BTB"/>
</dbReference>
<evidence type="ECO:0000256" key="18">
    <source>
        <dbReference type="PROSITE-ProRule" id="PRU00504"/>
    </source>
</evidence>
<dbReference type="Gene3D" id="1.20.120.350">
    <property type="entry name" value="Voltage-gated potassium channels. Chain C"/>
    <property type="match status" value="1"/>
</dbReference>
<feature type="domain" description="EGF-like" evidence="21">
    <location>
        <begin position="1272"/>
        <end position="1310"/>
    </location>
</feature>
<dbReference type="PROSITE" id="PS51125">
    <property type="entry name" value="NHL"/>
    <property type="match status" value="2"/>
</dbReference>
<feature type="transmembrane region" description="Helical" evidence="20">
    <location>
        <begin position="270"/>
        <end position="290"/>
    </location>
</feature>
<dbReference type="InterPro" id="IPR011042">
    <property type="entry name" value="6-blade_b-propeller_TolB-like"/>
</dbReference>
<keyword evidence="14 17" id="KW-1015">Disulfide bond</keyword>
<evidence type="ECO:0000256" key="11">
    <source>
        <dbReference type="ARBA" id="ARBA00022989"/>
    </source>
</evidence>
<dbReference type="Gene3D" id="2.10.25.10">
    <property type="entry name" value="Laminin"/>
    <property type="match status" value="3"/>
</dbReference>
<evidence type="ECO:0000256" key="4">
    <source>
        <dbReference type="ARBA" id="ARBA00022538"/>
    </source>
</evidence>
<evidence type="ECO:0000256" key="7">
    <source>
        <dbReference type="ARBA" id="ARBA00022737"/>
    </source>
</evidence>
<evidence type="ECO:0000256" key="12">
    <source>
        <dbReference type="ARBA" id="ARBA00023065"/>
    </source>
</evidence>
<dbReference type="InterPro" id="IPR005821">
    <property type="entry name" value="Ion_trans_dom"/>
</dbReference>
<dbReference type="SUPFAM" id="SSF81324">
    <property type="entry name" value="Voltage-gated potassium channels"/>
    <property type="match status" value="1"/>
</dbReference>
<dbReference type="PANTHER" id="PTHR11537:SF113">
    <property type="entry name" value="POTASSIUM VOLTAGE-GATED CHANNEL PROTEIN SHAKER"/>
    <property type="match status" value="1"/>
</dbReference>
<dbReference type="SMART" id="SM00181">
    <property type="entry name" value="EGF"/>
    <property type="match status" value="3"/>
</dbReference>
<dbReference type="GO" id="GO:0008076">
    <property type="term" value="C:voltage-gated potassium channel complex"/>
    <property type="evidence" value="ECO:0007669"/>
    <property type="project" value="InterPro"/>
</dbReference>
<comment type="caution">
    <text evidence="22">The sequence shown here is derived from an EMBL/GenBank/DDBJ whole genome shotgun (WGS) entry which is preliminary data.</text>
</comment>
<keyword evidence="11 20" id="KW-1133">Transmembrane helix</keyword>
<evidence type="ECO:0000259" key="21">
    <source>
        <dbReference type="PROSITE" id="PS50026"/>
    </source>
</evidence>
<feature type="domain" description="EGF-like" evidence="21">
    <location>
        <begin position="1351"/>
        <end position="1389"/>
    </location>
</feature>